<dbReference type="Proteomes" id="UP001066276">
    <property type="component" value="Chromosome 1_1"/>
</dbReference>
<feature type="region of interest" description="Disordered" evidence="1">
    <location>
        <begin position="27"/>
        <end position="51"/>
    </location>
</feature>
<feature type="non-terminal residue" evidence="2">
    <location>
        <position position="1"/>
    </location>
</feature>
<name>A0AAV7WXM7_PLEWA</name>
<evidence type="ECO:0000313" key="3">
    <source>
        <dbReference type="Proteomes" id="UP001066276"/>
    </source>
</evidence>
<reference evidence="2" key="1">
    <citation type="journal article" date="2022" name="bioRxiv">
        <title>Sequencing and chromosome-scale assembly of the giantPleurodeles waltlgenome.</title>
        <authorList>
            <person name="Brown T."/>
            <person name="Elewa A."/>
            <person name="Iarovenko S."/>
            <person name="Subramanian E."/>
            <person name="Araus A.J."/>
            <person name="Petzold A."/>
            <person name="Susuki M."/>
            <person name="Suzuki K.-i.T."/>
            <person name="Hayashi T."/>
            <person name="Toyoda A."/>
            <person name="Oliveira C."/>
            <person name="Osipova E."/>
            <person name="Leigh N.D."/>
            <person name="Simon A."/>
            <person name="Yun M.H."/>
        </authorList>
    </citation>
    <scope>NUCLEOTIDE SEQUENCE</scope>
    <source>
        <strain evidence="2">20211129_DDA</strain>
        <tissue evidence="2">Liver</tissue>
    </source>
</reference>
<keyword evidence="3" id="KW-1185">Reference proteome</keyword>
<dbReference type="EMBL" id="JANPWB010000001">
    <property type="protein sequence ID" value="KAJ1218887.1"/>
    <property type="molecule type" value="Genomic_DNA"/>
</dbReference>
<sequence length="51" mass="5429">QRRSGGLLLGKCCTGAFKCCSIPCTKGGKTSHGGHSSVPWHNWEDLPSKKS</sequence>
<feature type="compositionally biased region" description="Basic and acidic residues" evidence="1">
    <location>
        <begin position="42"/>
        <end position="51"/>
    </location>
</feature>
<organism evidence="2 3">
    <name type="scientific">Pleurodeles waltl</name>
    <name type="common">Iberian ribbed newt</name>
    <dbReference type="NCBI Taxonomy" id="8319"/>
    <lineage>
        <taxon>Eukaryota</taxon>
        <taxon>Metazoa</taxon>
        <taxon>Chordata</taxon>
        <taxon>Craniata</taxon>
        <taxon>Vertebrata</taxon>
        <taxon>Euteleostomi</taxon>
        <taxon>Amphibia</taxon>
        <taxon>Batrachia</taxon>
        <taxon>Caudata</taxon>
        <taxon>Salamandroidea</taxon>
        <taxon>Salamandridae</taxon>
        <taxon>Pleurodelinae</taxon>
        <taxon>Pleurodeles</taxon>
    </lineage>
</organism>
<evidence type="ECO:0000256" key="1">
    <source>
        <dbReference type="SAM" id="MobiDB-lite"/>
    </source>
</evidence>
<accession>A0AAV7WXM7</accession>
<evidence type="ECO:0000313" key="2">
    <source>
        <dbReference type="EMBL" id="KAJ1218887.1"/>
    </source>
</evidence>
<comment type="caution">
    <text evidence="2">The sequence shown here is derived from an EMBL/GenBank/DDBJ whole genome shotgun (WGS) entry which is preliminary data.</text>
</comment>
<dbReference type="AlphaFoldDB" id="A0AAV7WXM7"/>
<feature type="compositionally biased region" description="Low complexity" evidence="1">
    <location>
        <begin position="27"/>
        <end position="37"/>
    </location>
</feature>
<gene>
    <name evidence="2" type="ORF">NDU88_006458</name>
</gene>
<protein>
    <recommendedName>
        <fullName evidence="4">Conotoxin</fullName>
    </recommendedName>
</protein>
<feature type="non-terminal residue" evidence="2">
    <location>
        <position position="51"/>
    </location>
</feature>
<proteinExistence type="predicted"/>
<evidence type="ECO:0008006" key="4">
    <source>
        <dbReference type="Google" id="ProtNLM"/>
    </source>
</evidence>